<protein>
    <recommendedName>
        <fullName evidence="3">alcohol dehydrogenase</fullName>
        <ecNumber evidence="3">1.1.1.1</ecNumber>
    </recommendedName>
</protein>
<evidence type="ECO:0000256" key="3">
    <source>
        <dbReference type="ARBA" id="ARBA00013190"/>
    </source>
</evidence>
<dbReference type="InterPro" id="IPR036291">
    <property type="entry name" value="NAD(P)-bd_dom_sf"/>
</dbReference>
<evidence type="ECO:0000313" key="10">
    <source>
        <dbReference type="EMBL" id="MBB2147492.1"/>
    </source>
</evidence>
<dbReference type="SUPFAM" id="SSF50129">
    <property type="entry name" value="GroES-like"/>
    <property type="match status" value="1"/>
</dbReference>
<feature type="domain" description="Alcohol dehydrogenase-like C-terminal" evidence="8">
    <location>
        <begin position="191"/>
        <end position="316"/>
    </location>
</feature>
<dbReference type="InterPro" id="IPR011032">
    <property type="entry name" value="GroES-like_sf"/>
</dbReference>
<keyword evidence="7" id="KW-0520">NAD</keyword>
<evidence type="ECO:0000256" key="1">
    <source>
        <dbReference type="ARBA" id="ARBA00001947"/>
    </source>
</evidence>
<evidence type="ECO:0000256" key="5">
    <source>
        <dbReference type="ARBA" id="ARBA00022833"/>
    </source>
</evidence>
<keyword evidence="4" id="KW-0479">Metal-binding</keyword>
<dbReference type="InterPro" id="IPR013149">
    <property type="entry name" value="ADH-like_C"/>
</dbReference>
<evidence type="ECO:0000259" key="9">
    <source>
        <dbReference type="Pfam" id="PF08240"/>
    </source>
</evidence>
<dbReference type="EC" id="1.1.1.1" evidence="3"/>
<dbReference type="SUPFAM" id="SSF51735">
    <property type="entry name" value="NAD(P)-binding Rossmann-fold domains"/>
    <property type="match status" value="1"/>
</dbReference>
<keyword evidence="5" id="KW-0862">Zinc</keyword>
<name>A0ABR6ER30_9SPHI</name>
<evidence type="ECO:0000259" key="8">
    <source>
        <dbReference type="Pfam" id="PF00107"/>
    </source>
</evidence>
<comment type="similarity">
    <text evidence="2">Belongs to the zinc-containing alcohol dehydrogenase family.</text>
</comment>
<keyword evidence="11" id="KW-1185">Reference proteome</keyword>
<sequence length="361" mass="39697">MKTGQLLVFDGADKPLRLVQMVVPTLKNGEILIKNVYTTLCGSDLHTYCGKRNEKTPTVLGHEIIGTVDEIANGHSHQDFNGEELNIGDRVTWAVFAAEPQEEWLSKKMPQKSENLFKYGHARIDAEDIFHGGLGDFTILKPHTAVFKLPEKLPTAIAATINCAVATVAGAMRLAGEVSSKTILVTGMGLLGNLAVAMCKVQGAKEIIAIDISEERLAQSKRFGATHTYLSTENDTIQENLSGYQIDVAFEMSGAANAAELGVEVLTVGGIAVWIGAVFKTRKVEIDAEQIIRKMITIKGLHNYNFEDLQYALEFMGDHHQDFPFHEIIAKEFPLTEATEAFEYALAHKPLRVGVYIDQPK</sequence>
<dbReference type="PANTHER" id="PTHR42940">
    <property type="entry name" value="ALCOHOL DEHYDROGENASE 1-RELATED"/>
    <property type="match status" value="1"/>
</dbReference>
<evidence type="ECO:0000256" key="2">
    <source>
        <dbReference type="ARBA" id="ARBA00008072"/>
    </source>
</evidence>
<evidence type="ECO:0000256" key="7">
    <source>
        <dbReference type="ARBA" id="ARBA00023027"/>
    </source>
</evidence>
<accession>A0ABR6ER30</accession>
<dbReference type="EMBL" id="WNXC01000001">
    <property type="protein sequence ID" value="MBB2147492.1"/>
    <property type="molecule type" value="Genomic_DNA"/>
</dbReference>
<keyword evidence="6" id="KW-0560">Oxidoreductase</keyword>
<gene>
    <name evidence="10" type="ORF">GM920_01080</name>
</gene>
<comment type="caution">
    <text evidence="10">The sequence shown here is derived from an EMBL/GenBank/DDBJ whole genome shotgun (WGS) entry which is preliminary data.</text>
</comment>
<organism evidence="10 11">
    <name type="scientific">Pedobacter gandavensis</name>
    <dbReference type="NCBI Taxonomy" id="2679963"/>
    <lineage>
        <taxon>Bacteria</taxon>
        <taxon>Pseudomonadati</taxon>
        <taxon>Bacteroidota</taxon>
        <taxon>Sphingobacteriia</taxon>
        <taxon>Sphingobacteriales</taxon>
        <taxon>Sphingobacteriaceae</taxon>
        <taxon>Pedobacter</taxon>
    </lineage>
</organism>
<dbReference type="Gene3D" id="3.40.50.720">
    <property type="entry name" value="NAD(P)-binding Rossmann-like Domain"/>
    <property type="match status" value="1"/>
</dbReference>
<dbReference type="Gene3D" id="3.90.180.10">
    <property type="entry name" value="Medium-chain alcohol dehydrogenases, catalytic domain"/>
    <property type="match status" value="1"/>
</dbReference>
<evidence type="ECO:0000256" key="4">
    <source>
        <dbReference type="ARBA" id="ARBA00022723"/>
    </source>
</evidence>
<dbReference type="Pfam" id="PF08240">
    <property type="entry name" value="ADH_N"/>
    <property type="match status" value="1"/>
</dbReference>
<evidence type="ECO:0000256" key="6">
    <source>
        <dbReference type="ARBA" id="ARBA00023002"/>
    </source>
</evidence>
<dbReference type="RefSeq" id="WP_182952766.1">
    <property type="nucleotide sequence ID" value="NZ_WNXC01000001.1"/>
</dbReference>
<evidence type="ECO:0000313" key="11">
    <source>
        <dbReference type="Proteomes" id="UP000636110"/>
    </source>
</evidence>
<dbReference type="Pfam" id="PF00107">
    <property type="entry name" value="ADH_zinc_N"/>
    <property type="match status" value="1"/>
</dbReference>
<reference evidence="10 11" key="1">
    <citation type="submission" date="2019-11" db="EMBL/GenBank/DDBJ databases">
        <title>Description of Pedobacter sp. LMG 31462T.</title>
        <authorList>
            <person name="Carlier A."/>
            <person name="Qi S."/>
            <person name="Vandamme P."/>
        </authorList>
    </citation>
    <scope>NUCLEOTIDE SEQUENCE [LARGE SCALE GENOMIC DNA]</scope>
    <source>
        <strain evidence="10 11">LMG 31462</strain>
    </source>
</reference>
<dbReference type="Proteomes" id="UP000636110">
    <property type="component" value="Unassembled WGS sequence"/>
</dbReference>
<comment type="cofactor">
    <cofactor evidence="1">
        <name>Zn(2+)</name>
        <dbReference type="ChEBI" id="CHEBI:29105"/>
    </cofactor>
</comment>
<proteinExistence type="inferred from homology"/>
<feature type="domain" description="Alcohol dehydrogenase-like N-terminal" evidence="9">
    <location>
        <begin position="28"/>
        <end position="150"/>
    </location>
</feature>
<dbReference type="PANTHER" id="PTHR42940:SF3">
    <property type="entry name" value="ALCOHOL DEHYDROGENASE 1-RELATED"/>
    <property type="match status" value="1"/>
</dbReference>
<dbReference type="InterPro" id="IPR013154">
    <property type="entry name" value="ADH-like_N"/>
</dbReference>
<dbReference type="CDD" id="cd08231">
    <property type="entry name" value="MDR_TM0436_like"/>
    <property type="match status" value="1"/>
</dbReference>